<accession>A0A0P1EYH9</accession>
<evidence type="ECO:0000313" key="2">
    <source>
        <dbReference type="Proteomes" id="UP000051298"/>
    </source>
</evidence>
<dbReference type="RefSeq" id="WP_058123167.1">
    <property type="nucleotide sequence ID" value="NZ_CYRX01000024.1"/>
</dbReference>
<dbReference type="Proteomes" id="UP000051298">
    <property type="component" value="Unassembled WGS sequence"/>
</dbReference>
<gene>
    <name evidence="1" type="ORF">THS5294_01414</name>
</gene>
<proteinExistence type="predicted"/>
<name>A0A0P1EYH9_9RHOB</name>
<sequence>MDVAKRMQSLRDQFPECTLMAFADLEAGMVLSVSADTSRMQEEISSLCSTAKAVLDHQANGPMEALISNGSDAGVFEAVLIEPEEVGVFLRSTIKQSDAFCCVCTSRISLQRFLPAVRAALDALEMPK</sequence>
<evidence type="ECO:0008006" key="3">
    <source>
        <dbReference type="Google" id="ProtNLM"/>
    </source>
</evidence>
<evidence type="ECO:0000313" key="1">
    <source>
        <dbReference type="EMBL" id="CUH60125.1"/>
    </source>
</evidence>
<organism evidence="1 2">
    <name type="scientific">Thalassobacter stenotrophicus</name>
    <dbReference type="NCBI Taxonomy" id="266809"/>
    <lineage>
        <taxon>Bacteria</taxon>
        <taxon>Pseudomonadati</taxon>
        <taxon>Pseudomonadota</taxon>
        <taxon>Alphaproteobacteria</taxon>
        <taxon>Rhodobacterales</taxon>
        <taxon>Roseobacteraceae</taxon>
        <taxon>Thalassobacter</taxon>
    </lineage>
</organism>
<dbReference type="EMBL" id="CYRX01000024">
    <property type="protein sequence ID" value="CUH60125.1"/>
    <property type="molecule type" value="Genomic_DNA"/>
</dbReference>
<dbReference type="AlphaFoldDB" id="A0A0P1EYH9"/>
<reference evidence="1 2" key="1">
    <citation type="submission" date="2015-09" db="EMBL/GenBank/DDBJ databases">
        <authorList>
            <consortium name="Swine Surveillance"/>
        </authorList>
    </citation>
    <scope>NUCLEOTIDE SEQUENCE [LARGE SCALE GENOMIC DNA]</scope>
    <source>
        <strain evidence="1 2">CECT 5294</strain>
    </source>
</reference>
<protein>
    <recommendedName>
        <fullName evidence="3">Roadblock/LC7 domain protein</fullName>
    </recommendedName>
</protein>